<evidence type="ECO:0008006" key="8">
    <source>
        <dbReference type="Google" id="ProtNLM"/>
    </source>
</evidence>
<evidence type="ECO:0000256" key="3">
    <source>
        <dbReference type="ARBA" id="ARBA00023082"/>
    </source>
</evidence>
<dbReference type="PANTHER" id="PTHR43133">
    <property type="entry name" value="RNA POLYMERASE ECF-TYPE SIGMA FACTO"/>
    <property type="match status" value="1"/>
</dbReference>
<dbReference type="SUPFAM" id="SSF88946">
    <property type="entry name" value="Sigma2 domain of RNA polymerase sigma factors"/>
    <property type="match status" value="1"/>
</dbReference>
<keyword evidence="4" id="KW-0804">Transcription</keyword>
<name>A0A3B0RFW3_9ZZZZ</name>
<dbReference type="Pfam" id="PF08281">
    <property type="entry name" value="Sigma70_r4_2"/>
    <property type="match status" value="1"/>
</dbReference>
<evidence type="ECO:0000256" key="4">
    <source>
        <dbReference type="ARBA" id="ARBA00023163"/>
    </source>
</evidence>
<dbReference type="EMBL" id="UOED01000029">
    <property type="protein sequence ID" value="VAV87726.1"/>
    <property type="molecule type" value="Genomic_DNA"/>
</dbReference>
<accession>A0A3B0RFW3</accession>
<dbReference type="InterPro" id="IPR013249">
    <property type="entry name" value="RNA_pol_sigma70_r4_t2"/>
</dbReference>
<dbReference type="AlphaFoldDB" id="A0A3B0RFW3"/>
<dbReference type="InterPro" id="IPR036388">
    <property type="entry name" value="WH-like_DNA-bd_sf"/>
</dbReference>
<evidence type="ECO:0000259" key="6">
    <source>
        <dbReference type="Pfam" id="PF08281"/>
    </source>
</evidence>
<evidence type="ECO:0000259" key="5">
    <source>
        <dbReference type="Pfam" id="PF04542"/>
    </source>
</evidence>
<feature type="domain" description="RNA polymerase sigma factor 70 region 4 type 2" evidence="6">
    <location>
        <begin position="107"/>
        <end position="159"/>
    </location>
</feature>
<dbReference type="Pfam" id="PF04542">
    <property type="entry name" value="Sigma70_r2"/>
    <property type="match status" value="1"/>
</dbReference>
<gene>
    <name evidence="7" type="ORF">MNBD_ALPHA02-955</name>
</gene>
<sequence length="184" mass="21296">MTTTAGQWRDDIVALLPRLRRYCYSLTGSAVDADDLLQNTVEKALSKYDQFKQGTDLDRWMFRMCKNLWIDEWRSRRVRGHTVDPMDSQNEPWIDGETMQENKLGLRDVQTAMDKLQEEQRIVVFLIIVEGYSYKEAATFLSLPIGTVMSRLARARKALEQLLQAPEQDASYDIESMDAPGRLQ</sequence>
<dbReference type="GO" id="GO:0003677">
    <property type="term" value="F:DNA binding"/>
    <property type="evidence" value="ECO:0007669"/>
    <property type="project" value="InterPro"/>
</dbReference>
<dbReference type="InterPro" id="IPR039425">
    <property type="entry name" value="RNA_pol_sigma-70-like"/>
</dbReference>
<dbReference type="Gene3D" id="1.10.1740.10">
    <property type="match status" value="1"/>
</dbReference>
<dbReference type="InterPro" id="IPR013325">
    <property type="entry name" value="RNA_pol_sigma_r2"/>
</dbReference>
<dbReference type="CDD" id="cd06171">
    <property type="entry name" value="Sigma70_r4"/>
    <property type="match status" value="1"/>
</dbReference>
<keyword evidence="3" id="KW-0731">Sigma factor</keyword>
<dbReference type="GO" id="GO:0016987">
    <property type="term" value="F:sigma factor activity"/>
    <property type="evidence" value="ECO:0007669"/>
    <property type="project" value="UniProtKB-KW"/>
</dbReference>
<dbReference type="Gene3D" id="1.10.10.10">
    <property type="entry name" value="Winged helix-like DNA-binding domain superfamily/Winged helix DNA-binding domain"/>
    <property type="match status" value="1"/>
</dbReference>
<dbReference type="GO" id="GO:0006352">
    <property type="term" value="P:DNA-templated transcription initiation"/>
    <property type="evidence" value="ECO:0007669"/>
    <property type="project" value="InterPro"/>
</dbReference>
<feature type="domain" description="RNA polymerase sigma-70 region 2" evidence="5">
    <location>
        <begin position="14"/>
        <end position="77"/>
    </location>
</feature>
<evidence type="ECO:0000313" key="7">
    <source>
        <dbReference type="EMBL" id="VAV87726.1"/>
    </source>
</evidence>
<protein>
    <recommendedName>
        <fullName evidence="8">RNA polymerase sigma-54 factor RpoN</fullName>
    </recommendedName>
</protein>
<reference evidence="7" key="1">
    <citation type="submission" date="2018-06" db="EMBL/GenBank/DDBJ databases">
        <authorList>
            <person name="Zhirakovskaya E."/>
        </authorList>
    </citation>
    <scope>NUCLEOTIDE SEQUENCE</scope>
</reference>
<comment type="similarity">
    <text evidence="1">Belongs to the sigma-70 factor family. ECF subfamily.</text>
</comment>
<keyword evidence="2" id="KW-0805">Transcription regulation</keyword>
<dbReference type="InterPro" id="IPR014284">
    <property type="entry name" value="RNA_pol_sigma-70_dom"/>
</dbReference>
<evidence type="ECO:0000256" key="1">
    <source>
        <dbReference type="ARBA" id="ARBA00010641"/>
    </source>
</evidence>
<dbReference type="PANTHER" id="PTHR43133:SF25">
    <property type="entry name" value="RNA POLYMERASE SIGMA FACTOR RFAY-RELATED"/>
    <property type="match status" value="1"/>
</dbReference>
<organism evidence="7">
    <name type="scientific">hydrothermal vent metagenome</name>
    <dbReference type="NCBI Taxonomy" id="652676"/>
    <lineage>
        <taxon>unclassified sequences</taxon>
        <taxon>metagenomes</taxon>
        <taxon>ecological metagenomes</taxon>
    </lineage>
</organism>
<dbReference type="InterPro" id="IPR013324">
    <property type="entry name" value="RNA_pol_sigma_r3/r4-like"/>
</dbReference>
<dbReference type="InterPro" id="IPR007627">
    <property type="entry name" value="RNA_pol_sigma70_r2"/>
</dbReference>
<evidence type="ECO:0000256" key="2">
    <source>
        <dbReference type="ARBA" id="ARBA00023015"/>
    </source>
</evidence>
<dbReference type="NCBIfam" id="TIGR02937">
    <property type="entry name" value="sigma70-ECF"/>
    <property type="match status" value="1"/>
</dbReference>
<dbReference type="SUPFAM" id="SSF88659">
    <property type="entry name" value="Sigma3 and sigma4 domains of RNA polymerase sigma factors"/>
    <property type="match status" value="1"/>
</dbReference>
<proteinExistence type="inferred from homology"/>